<proteinExistence type="predicted"/>
<dbReference type="HOGENOM" id="CLU_2129326_0_0_3"/>
<name>B8HVA0_CYAP4</name>
<dbReference type="KEGG" id="cyn:Cyan7425_2191"/>
<protein>
    <submittedName>
        <fullName evidence="1">Uncharacterized protein</fullName>
    </submittedName>
</protein>
<dbReference type="STRING" id="395961.Cyan7425_2191"/>
<dbReference type="OrthoDB" id="572628at2"/>
<reference evidence="1" key="1">
    <citation type="submission" date="2009-01" db="EMBL/GenBank/DDBJ databases">
        <title>Complete sequence of chromosome Cyanothece sp. PCC 7425.</title>
        <authorList>
            <consortium name="US DOE Joint Genome Institute"/>
            <person name="Lucas S."/>
            <person name="Copeland A."/>
            <person name="Lapidus A."/>
            <person name="Glavina del Rio T."/>
            <person name="Dalin E."/>
            <person name="Tice H."/>
            <person name="Bruce D."/>
            <person name="Goodwin L."/>
            <person name="Pitluck S."/>
            <person name="Sims D."/>
            <person name="Meineke L."/>
            <person name="Brettin T."/>
            <person name="Detter J.C."/>
            <person name="Han C."/>
            <person name="Larimer F."/>
            <person name="Land M."/>
            <person name="Hauser L."/>
            <person name="Kyrpides N."/>
            <person name="Ovchinnikova G."/>
            <person name="Liberton M."/>
            <person name="Stoeckel J."/>
            <person name="Banerjee A."/>
            <person name="Singh A."/>
            <person name="Page L."/>
            <person name="Sato H."/>
            <person name="Zhao L."/>
            <person name="Sherman L."/>
            <person name="Pakrasi H."/>
            <person name="Richardson P."/>
        </authorList>
    </citation>
    <scope>NUCLEOTIDE SEQUENCE</scope>
    <source>
        <strain evidence="1">PCC 7425</strain>
    </source>
</reference>
<dbReference type="EMBL" id="CP001344">
    <property type="protein sequence ID" value="ACL44552.1"/>
    <property type="molecule type" value="Genomic_DNA"/>
</dbReference>
<accession>B8HVA0</accession>
<dbReference type="AlphaFoldDB" id="B8HVA0"/>
<evidence type="ECO:0000313" key="1">
    <source>
        <dbReference type="EMBL" id="ACL44552.1"/>
    </source>
</evidence>
<gene>
    <name evidence="1" type="ordered locus">Cyan7425_2191</name>
</gene>
<organism evidence="1">
    <name type="scientific">Cyanothece sp. (strain PCC 7425 / ATCC 29141)</name>
    <dbReference type="NCBI Taxonomy" id="395961"/>
    <lineage>
        <taxon>Bacteria</taxon>
        <taxon>Bacillati</taxon>
        <taxon>Cyanobacteriota</taxon>
        <taxon>Cyanophyceae</taxon>
        <taxon>Gomontiellales</taxon>
        <taxon>Cyanothecaceae</taxon>
        <taxon>Cyanothece</taxon>
    </lineage>
</organism>
<sequence length="113" mass="13099">MTDREKVQAIKVVLKPWLGRHNVYGIFLLPKYTYPTELVVLGYKGFGKICPNAQVKPYELSNLAISENHYPIKIYLKTRFVLLILSLGLYEKLNNGKNWVVFIANHKFENTNT</sequence>